<accession>A0A9P6H2L0</accession>
<evidence type="ECO:0000259" key="1">
    <source>
        <dbReference type="Pfam" id="PF14033"/>
    </source>
</evidence>
<sequence>MSTHKTSPDNGVTRYPHPFQYWDSLEICEDDDSLCGIEPPKTIFELKMWALSSAIREKSYWWEKVDDDMTMEKWKQEALEQQKGLPKARALTERMIDYTLGELFAHARIRKRNDGIELGPYDRIWKSDTLIPEELRQELLIAVAPLENVSDAQKDWRPGSDGQRFDLVHPSLYPVVYGRTLEGKNVLGVIRAPLATDEARSEYFTSQKFQWLASDFSVSERGEVRLDSPYINNINPVTGLELYKVVPKVLKYAVPMFENVLSDLRRRLSPSRLEHDRGRCIWGAGGAYDRPNQPGSVELPNYFPPGYDSEEGDGFQEAIEGYWFDQTMYLPDACEEYNVWLDEVHRTVSLRGTRLQVIIKLVNVVLTPEKPRYPGGEWHVEGMENETIVANFIYYYESENISESRLAFKLSVSEPNTHGPDDFFCTEALYGIDEEDPLAQEVGSVPTKGGRCLAFPNLYQHQVRPFHLEDPTRPGVQKIFMVCLCDPNLDIISTSRVTPQQREWVQEAVCNPEEGSLFRKLPRELLDLIVENVDGLMSRKEAEGFREKLMRERTAFVDRHSTDFFGVEFSM</sequence>
<dbReference type="InterPro" id="IPR025340">
    <property type="entry name" value="DUF4246"/>
</dbReference>
<reference evidence="3" key="1">
    <citation type="journal article" date="2020" name="Nat. Commun.">
        <title>Large-scale genome sequencing of mycorrhizal fungi provides insights into the early evolution of symbiotic traits.</title>
        <authorList>
            <person name="Miyauchi S."/>
            <person name="Kiss E."/>
            <person name="Kuo A."/>
            <person name="Drula E."/>
            <person name="Kohler A."/>
            <person name="Sanchez-Garcia M."/>
            <person name="Morin E."/>
            <person name="Andreopoulos B."/>
            <person name="Barry K.W."/>
            <person name="Bonito G."/>
            <person name="Buee M."/>
            <person name="Carver A."/>
            <person name="Chen C."/>
            <person name="Cichocki N."/>
            <person name="Clum A."/>
            <person name="Culley D."/>
            <person name="Crous P.W."/>
            <person name="Fauchery L."/>
            <person name="Girlanda M."/>
            <person name="Hayes R.D."/>
            <person name="Keri Z."/>
            <person name="LaButti K."/>
            <person name="Lipzen A."/>
            <person name="Lombard V."/>
            <person name="Magnuson J."/>
            <person name="Maillard F."/>
            <person name="Murat C."/>
            <person name="Nolan M."/>
            <person name="Ohm R.A."/>
            <person name="Pangilinan J."/>
            <person name="Pereira M.F."/>
            <person name="Perotto S."/>
            <person name="Peter M."/>
            <person name="Pfister S."/>
            <person name="Riley R."/>
            <person name="Sitrit Y."/>
            <person name="Stielow J.B."/>
            <person name="Szollosi G."/>
            <person name="Zifcakova L."/>
            <person name="Stursova M."/>
            <person name="Spatafora J.W."/>
            <person name="Tedersoo L."/>
            <person name="Vaario L.M."/>
            <person name="Yamada A."/>
            <person name="Yan M."/>
            <person name="Wang P."/>
            <person name="Xu J."/>
            <person name="Bruns T."/>
            <person name="Baldrian P."/>
            <person name="Vilgalys R."/>
            <person name="Dunand C."/>
            <person name="Henrissat B."/>
            <person name="Grigoriev I.V."/>
            <person name="Hibbett D."/>
            <person name="Nagy L.G."/>
            <person name="Martin F.M."/>
        </authorList>
    </citation>
    <scope>NUCLEOTIDE SEQUENCE</scope>
    <source>
        <strain evidence="3">UH-Tt-Lm1</strain>
    </source>
</reference>
<organism evidence="3 4">
    <name type="scientific">Thelephora terrestris</name>
    <dbReference type="NCBI Taxonomy" id="56493"/>
    <lineage>
        <taxon>Eukaryota</taxon>
        <taxon>Fungi</taxon>
        <taxon>Dikarya</taxon>
        <taxon>Basidiomycota</taxon>
        <taxon>Agaricomycotina</taxon>
        <taxon>Agaricomycetes</taxon>
        <taxon>Thelephorales</taxon>
        <taxon>Thelephoraceae</taxon>
        <taxon>Thelephora</taxon>
    </lineage>
</organism>
<evidence type="ECO:0000259" key="2">
    <source>
        <dbReference type="Pfam" id="PF21666"/>
    </source>
</evidence>
<dbReference type="InterPro" id="IPR049207">
    <property type="entry name" value="DUF4246_N"/>
</dbReference>
<dbReference type="InterPro" id="IPR049192">
    <property type="entry name" value="DUF4246_C"/>
</dbReference>
<protein>
    <submittedName>
        <fullName evidence="3">Uncharacterized protein</fullName>
    </submittedName>
</protein>
<dbReference type="AlphaFoldDB" id="A0A9P6H2L0"/>
<keyword evidence="4" id="KW-1185">Reference proteome</keyword>
<name>A0A9P6H2L0_9AGAM</name>
<evidence type="ECO:0000313" key="4">
    <source>
        <dbReference type="Proteomes" id="UP000736335"/>
    </source>
</evidence>
<reference evidence="3" key="2">
    <citation type="submission" date="2020-11" db="EMBL/GenBank/DDBJ databases">
        <authorList>
            <consortium name="DOE Joint Genome Institute"/>
            <person name="Kuo A."/>
            <person name="Miyauchi S."/>
            <person name="Kiss E."/>
            <person name="Drula E."/>
            <person name="Kohler A."/>
            <person name="Sanchez-Garcia M."/>
            <person name="Andreopoulos B."/>
            <person name="Barry K.W."/>
            <person name="Bonito G."/>
            <person name="Buee M."/>
            <person name="Carver A."/>
            <person name="Chen C."/>
            <person name="Cichocki N."/>
            <person name="Clum A."/>
            <person name="Culley D."/>
            <person name="Crous P.W."/>
            <person name="Fauchery L."/>
            <person name="Girlanda M."/>
            <person name="Hayes R."/>
            <person name="Keri Z."/>
            <person name="Labutti K."/>
            <person name="Lipzen A."/>
            <person name="Lombard V."/>
            <person name="Magnuson J."/>
            <person name="Maillard F."/>
            <person name="Morin E."/>
            <person name="Murat C."/>
            <person name="Nolan M."/>
            <person name="Ohm R."/>
            <person name="Pangilinan J."/>
            <person name="Pereira M."/>
            <person name="Perotto S."/>
            <person name="Peter M."/>
            <person name="Riley R."/>
            <person name="Sitrit Y."/>
            <person name="Stielow B."/>
            <person name="Szollosi G."/>
            <person name="Zifcakova L."/>
            <person name="Stursova M."/>
            <person name="Spatafora J.W."/>
            <person name="Tedersoo L."/>
            <person name="Vaario L.-M."/>
            <person name="Yamada A."/>
            <person name="Yan M."/>
            <person name="Wang P."/>
            <person name="Xu J."/>
            <person name="Bruns T."/>
            <person name="Baldrian P."/>
            <person name="Vilgalys R."/>
            <person name="Henrissat B."/>
            <person name="Grigoriev I.V."/>
            <person name="Hibbett D."/>
            <person name="Nagy L.G."/>
            <person name="Martin F.M."/>
        </authorList>
    </citation>
    <scope>NUCLEOTIDE SEQUENCE</scope>
    <source>
        <strain evidence="3">UH-Tt-Lm1</strain>
    </source>
</reference>
<proteinExistence type="predicted"/>
<dbReference type="PANTHER" id="PTHR33119:SF1">
    <property type="entry name" value="FE2OG DIOXYGENASE DOMAIN-CONTAINING PROTEIN"/>
    <property type="match status" value="1"/>
</dbReference>
<feature type="domain" description="DUF4246" evidence="1">
    <location>
        <begin position="93"/>
        <end position="507"/>
    </location>
</feature>
<feature type="domain" description="DUF4246" evidence="2">
    <location>
        <begin position="13"/>
        <end position="77"/>
    </location>
</feature>
<dbReference type="Pfam" id="PF14033">
    <property type="entry name" value="DUF4246"/>
    <property type="match status" value="1"/>
</dbReference>
<gene>
    <name evidence="3" type="ORF">BJ322DRAFT_1094917</name>
</gene>
<dbReference type="OrthoDB" id="415532at2759"/>
<dbReference type="Pfam" id="PF21666">
    <property type="entry name" value="DUF4246_N"/>
    <property type="match status" value="1"/>
</dbReference>
<evidence type="ECO:0000313" key="3">
    <source>
        <dbReference type="EMBL" id="KAF9777883.1"/>
    </source>
</evidence>
<dbReference type="PANTHER" id="PTHR33119">
    <property type="entry name" value="IFI3P"/>
    <property type="match status" value="1"/>
</dbReference>
<dbReference type="Proteomes" id="UP000736335">
    <property type="component" value="Unassembled WGS sequence"/>
</dbReference>
<comment type="caution">
    <text evidence="3">The sequence shown here is derived from an EMBL/GenBank/DDBJ whole genome shotgun (WGS) entry which is preliminary data.</text>
</comment>
<dbReference type="EMBL" id="WIUZ02000026">
    <property type="protein sequence ID" value="KAF9777883.1"/>
    <property type="molecule type" value="Genomic_DNA"/>
</dbReference>